<dbReference type="AlphaFoldDB" id="G0MBN1"/>
<evidence type="ECO:0008006" key="5">
    <source>
        <dbReference type="Google" id="ProtNLM"/>
    </source>
</evidence>
<evidence type="ECO:0000256" key="1">
    <source>
        <dbReference type="SAM" id="Phobius"/>
    </source>
</evidence>
<organism evidence="4">
    <name type="scientific">Caenorhabditis brenneri</name>
    <name type="common">Nematode worm</name>
    <dbReference type="NCBI Taxonomy" id="135651"/>
    <lineage>
        <taxon>Eukaryota</taxon>
        <taxon>Metazoa</taxon>
        <taxon>Ecdysozoa</taxon>
        <taxon>Nematoda</taxon>
        <taxon>Chromadorea</taxon>
        <taxon>Rhabditida</taxon>
        <taxon>Rhabditina</taxon>
        <taxon>Rhabditomorpha</taxon>
        <taxon>Rhabditoidea</taxon>
        <taxon>Rhabditidae</taxon>
        <taxon>Peloderinae</taxon>
        <taxon>Caenorhabditis</taxon>
    </lineage>
</organism>
<keyword evidence="2" id="KW-0732">Signal</keyword>
<accession>G0MBN1</accession>
<dbReference type="EMBL" id="GL379788">
    <property type="protein sequence ID" value="EGT40591.1"/>
    <property type="molecule type" value="Genomic_DNA"/>
</dbReference>
<evidence type="ECO:0000256" key="2">
    <source>
        <dbReference type="SAM" id="SignalP"/>
    </source>
</evidence>
<dbReference type="OrthoDB" id="5865324at2759"/>
<dbReference type="OMA" id="NTTCVCH"/>
<keyword evidence="1" id="KW-1133">Transmembrane helix</keyword>
<evidence type="ECO:0000313" key="4">
    <source>
        <dbReference type="Proteomes" id="UP000008068"/>
    </source>
</evidence>
<name>G0MBN1_CAEBE</name>
<protein>
    <recommendedName>
        <fullName evidence="5">EGF-like domain-containing protein</fullName>
    </recommendedName>
</protein>
<sequence>MNLWQIFGLIAFLVGDVFTRCSGADCEKYSCVSDFYVHRPLETFQRPALTFNSLCACEQDWNTMFCNQTLTALHENIGPLPTVCICRKFTDNGSRCKQFMTRCYTRKNNENANTTCVCHHNPTDYPYDICKNLYPRDSTFANRQAILDKNRERSQGTVEYVELLGKKVSTSVVSYIIIGLLMSVSVLTLVMLVLGGKRLREKRTERQRQIRLARETLILQRADDDRYLPSA</sequence>
<dbReference type="Proteomes" id="UP000008068">
    <property type="component" value="Unassembled WGS sequence"/>
</dbReference>
<dbReference type="HOGENOM" id="CLU_1200739_0_0_1"/>
<keyword evidence="4" id="KW-1185">Reference proteome</keyword>
<feature type="transmembrane region" description="Helical" evidence="1">
    <location>
        <begin position="172"/>
        <end position="194"/>
    </location>
</feature>
<evidence type="ECO:0000313" key="3">
    <source>
        <dbReference type="EMBL" id="EGT40591.1"/>
    </source>
</evidence>
<feature type="signal peptide" evidence="2">
    <location>
        <begin position="1"/>
        <end position="23"/>
    </location>
</feature>
<reference evidence="4" key="1">
    <citation type="submission" date="2011-07" db="EMBL/GenBank/DDBJ databases">
        <authorList>
            <consortium name="Caenorhabditis brenneri Sequencing and Analysis Consortium"/>
            <person name="Wilson R.K."/>
        </authorList>
    </citation>
    <scope>NUCLEOTIDE SEQUENCE [LARGE SCALE GENOMIC DNA]</scope>
    <source>
        <strain evidence="4">PB2801</strain>
    </source>
</reference>
<dbReference type="InParanoid" id="G0MBN1"/>
<proteinExistence type="predicted"/>
<gene>
    <name evidence="3" type="ORF">CAEBREN_19259</name>
</gene>
<feature type="chain" id="PRO_5003403744" description="EGF-like domain-containing protein" evidence="2">
    <location>
        <begin position="24"/>
        <end position="231"/>
    </location>
</feature>
<dbReference type="FunCoup" id="G0MBN1">
    <property type="interactions" value="150"/>
</dbReference>
<keyword evidence="1" id="KW-0472">Membrane</keyword>
<keyword evidence="1" id="KW-0812">Transmembrane</keyword>
<dbReference type="eggNOG" id="ENOG502S9G2">
    <property type="taxonomic scope" value="Eukaryota"/>
</dbReference>